<evidence type="ECO:0000313" key="2">
    <source>
        <dbReference type="Proteomes" id="UP000653305"/>
    </source>
</evidence>
<gene>
    <name evidence="1" type="ORF">PHJA_001952400</name>
</gene>
<comment type="caution">
    <text evidence="1">The sequence shown here is derived from an EMBL/GenBank/DDBJ whole genome shotgun (WGS) entry which is preliminary data.</text>
</comment>
<evidence type="ECO:0000313" key="1">
    <source>
        <dbReference type="EMBL" id="GFP98083.1"/>
    </source>
</evidence>
<dbReference type="Gene3D" id="6.10.20.180">
    <property type="match status" value="1"/>
</dbReference>
<sequence>MMWINGVYTLLKKKVQEIKDEGTSRIAEEKPSHIQAAFNLPSKWDEKGSVIENYKSFGVVSNPNFLGCKLELGFESHDTDDDHTIAAILAEDEKSRYDGKLGKRLSHLDSIPNTPPVIGDIPDPNDATLDHERLAQRFLLCLYVLVFHFLFRAISDQLFQNQDYHKYVRKEVIKQIVAFLSRDKIMGPHAVSLLLR</sequence>
<organism evidence="1 2">
    <name type="scientific">Phtheirospermum japonicum</name>
    <dbReference type="NCBI Taxonomy" id="374723"/>
    <lineage>
        <taxon>Eukaryota</taxon>
        <taxon>Viridiplantae</taxon>
        <taxon>Streptophyta</taxon>
        <taxon>Embryophyta</taxon>
        <taxon>Tracheophyta</taxon>
        <taxon>Spermatophyta</taxon>
        <taxon>Magnoliopsida</taxon>
        <taxon>eudicotyledons</taxon>
        <taxon>Gunneridae</taxon>
        <taxon>Pentapetalae</taxon>
        <taxon>asterids</taxon>
        <taxon>lamiids</taxon>
        <taxon>Lamiales</taxon>
        <taxon>Orobanchaceae</taxon>
        <taxon>Orobanchaceae incertae sedis</taxon>
        <taxon>Phtheirospermum</taxon>
    </lineage>
</organism>
<accession>A0A830CQF4</accession>
<dbReference type="OrthoDB" id="415023at2759"/>
<reference evidence="1" key="1">
    <citation type="submission" date="2020-07" db="EMBL/GenBank/DDBJ databases">
        <title>Ethylene signaling mediates host invasion by parasitic plants.</title>
        <authorList>
            <person name="Yoshida S."/>
        </authorList>
    </citation>
    <scope>NUCLEOTIDE SEQUENCE</scope>
    <source>
        <strain evidence="1">Okayama</strain>
    </source>
</reference>
<dbReference type="AlphaFoldDB" id="A0A830CQF4"/>
<name>A0A830CQF4_9LAMI</name>
<proteinExistence type="predicted"/>
<dbReference type="EMBL" id="BMAC01000513">
    <property type="protein sequence ID" value="GFP98083.1"/>
    <property type="molecule type" value="Genomic_DNA"/>
</dbReference>
<keyword evidence="2" id="KW-1185">Reference proteome</keyword>
<dbReference type="Proteomes" id="UP000653305">
    <property type="component" value="Unassembled WGS sequence"/>
</dbReference>
<protein>
    <submittedName>
        <fullName evidence="1">Uncharacterized protein</fullName>
    </submittedName>
</protein>